<organism evidence="3 4">
    <name type="scientific">Carex littledalei</name>
    <dbReference type="NCBI Taxonomy" id="544730"/>
    <lineage>
        <taxon>Eukaryota</taxon>
        <taxon>Viridiplantae</taxon>
        <taxon>Streptophyta</taxon>
        <taxon>Embryophyta</taxon>
        <taxon>Tracheophyta</taxon>
        <taxon>Spermatophyta</taxon>
        <taxon>Magnoliopsida</taxon>
        <taxon>Liliopsida</taxon>
        <taxon>Poales</taxon>
        <taxon>Cyperaceae</taxon>
        <taxon>Cyperoideae</taxon>
        <taxon>Cariceae</taxon>
        <taxon>Carex</taxon>
        <taxon>Carex subgen. Euthyceras</taxon>
    </lineage>
</organism>
<dbReference type="PANTHER" id="PTHR35701">
    <property type="entry name" value="OS11G0148400 PROTEIN"/>
    <property type="match status" value="1"/>
</dbReference>
<evidence type="ECO:0000313" key="3">
    <source>
        <dbReference type="EMBL" id="KAF3335886.1"/>
    </source>
</evidence>
<sequence length="847" mass="92601">MIPASQLTGFGDLSFNSHSHSISHLNSAQIPFSYSKPTKFQLELHDPNGGEEEDEWAVYASSRVSTREKIGSGNLQVGPTQKPEDNVDEWGLFVAGPVGGPANHTISPDISSRKFENGVLQVGPAQNGEDWGLFISSPVESQRKVNGSNPVSSNINSIASEISTQTNNGGLQAGLIQNEDWDLFGSYTGSTTNLIPTHQTSDKKDRIDDLQANPSQVKILVEEEEEEEEWGTFVSTPVAPQALDNDSNGTRTSVFNNISQRKLGSVNLHVRPIDYEEEWGEFVSSPVASGTKSGVSNSSSASPSVKWEKPKGPIPLSFFGGEQEELVEEEIKIETLPNLRPVSVSHSDSFSDASPSNSSGVLKEIVLNHYGVIENLELKKAPSPKINGHDFNQEATTTSSLNGCKSTTSNLGSTGEKAEHSASSWDPFADGENGVGNEAWEFKDASSDITSSLTASPPKEDSTSSWAPFSQSNKQAVSSSATEHKNGTLGLYTKPNHYEKQTSSPGLLSHSKMAVHETDQRYSSESSQGSVLKFYRKLQEGSMLLISHHIKGHKEASKVITFVGQKVEEERLEEIQEAYTVLKNLNVSEVLNSENSSRDACINGLLNSTEEEYLKNFEREYQLSTKILLAVENLGAALDLLKHSLSIINALEMASMEGVSSYISTWYSLISVCSQELKNGASIWAQSFSANLSEKLISSGENYFIALGEIYRIVEIVKLTLKRFSSLLLSSNQNRLNELNMCLDICTKAWGSGLNVALETISGGNSASALSAKSLAESIKRIREVDIQNDDLYKERAYCKLCLLPLALLPEMKPITWHGDQYVMKLVNLWANKISSEPPRLPSIQMK</sequence>
<name>A0A833RH76_9POAL</name>
<feature type="region of interest" description="Disordered" evidence="1">
    <location>
        <begin position="448"/>
        <end position="524"/>
    </location>
</feature>
<feature type="compositionally biased region" description="Polar residues" evidence="1">
    <location>
        <begin position="463"/>
        <end position="481"/>
    </location>
</feature>
<protein>
    <recommendedName>
        <fullName evidence="2">Synergin gamma C-terminal domain-containing protein</fullName>
    </recommendedName>
</protein>
<evidence type="ECO:0000256" key="1">
    <source>
        <dbReference type="SAM" id="MobiDB-lite"/>
    </source>
</evidence>
<dbReference type="InterPro" id="IPR059024">
    <property type="entry name" value="SYNRG_C"/>
</dbReference>
<dbReference type="EMBL" id="SWLB01000008">
    <property type="protein sequence ID" value="KAF3335886.1"/>
    <property type="molecule type" value="Genomic_DNA"/>
</dbReference>
<reference evidence="3" key="1">
    <citation type="submission" date="2020-01" db="EMBL/GenBank/DDBJ databases">
        <title>Genome sequence of Kobresia littledalei, the first chromosome-level genome in the family Cyperaceae.</title>
        <authorList>
            <person name="Qu G."/>
        </authorList>
    </citation>
    <scope>NUCLEOTIDE SEQUENCE</scope>
    <source>
        <strain evidence="3">C.B.Clarke</strain>
        <tissue evidence="3">Leaf</tissue>
    </source>
</reference>
<dbReference type="Proteomes" id="UP000623129">
    <property type="component" value="Unassembled WGS sequence"/>
</dbReference>
<feature type="domain" description="Synergin gamma C-terminal" evidence="2">
    <location>
        <begin position="656"/>
        <end position="841"/>
    </location>
</feature>
<dbReference type="Pfam" id="PF25999">
    <property type="entry name" value="SYNRG_C"/>
    <property type="match status" value="1"/>
</dbReference>
<proteinExistence type="predicted"/>
<comment type="caution">
    <text evidence="3">The sequence shown here is derived from an EMBL/GenBank/DDBJ whole genome shotgun (WGS) entry which is preliminary data.</text>
</comment>
<evidence type="ECO:0000259" key="2">
    <source>
        <dbReference type="Pfam" id="PF25999"/>
    </source>
</evidence>
<accession>A0A833RH76</accession>
<feature type="region of interest" description="Disordered" evidence="1">
    <location>
        <begin position="287"/>
        <end position="307"/>
    </location>
</feature>
<feature type="region of interest" description="Disordered" evidence="1">
    <location>
        <begin position="391"/>
        <end position="436"/>
    </location>
</feature>
<evidence type="ECO:0000313" key="4">
    <source>
        <dbReference type="Proteomes" id="UP000623129"/>
    </source>
</evidence>
<feature type="compositionally biased region" description="Low complexity" evidence="1">
    <location>
        <begin position="288"/>
        <end position="305"/>
    </location>
</feature>
<dbReference type="AlphaFoldDB" id="A0A833RH76"/>
<dbReference type="PANTHER" id="PTHR35701:SF1">
    <property type="entry name" value="OS11G0148400 PROTEIN"/>
    <property type="match status" value="1"/>
</dbReference>
<dbReference type="OrthoDB" id="765227at2759"/>
<keyword evidence="4" id="KW-1185">Reference proteome</keyword>
<gene>
    <name evidence="3" type="ORF">FCM35_KLT20393</name>
</gene>
<feature type="compositionally biased region" description="Polar residues" evidence="1">
    <location>
        <begin position="393"/>
        <end position="413"/>
    </location>
</feature>